<comment type="caution">
    <text evidence="13">The sequence shown here is derived from an EMBL/GenBank/DDBJ whole genome shotgun (WGS) entry which is preliminary data.</text>
</comment>
<comment type="pathway">
    <text evidence="4 11">Cofactor biosynthesis; riboflavin biosynthesis; 2-hydroxy-3-oxobutyl phosphate from D-ribulose 5-phosphate: step 1/1.</text>
</comment>
<keyword evidence="10 11" id="KW-0456">Lyase</keyword>
<comment type="cofactor">
    <cofactor evidence="2">
        <name>Mn(2+)</name>
        <dbReference type="ChEBI" id="CHEBI:29035"/>
    </cofactor>
</comment>
<comment type="similarity">
    <text evidence="11">Belongs to the DHBP synthase family.</text>
</comment>
<dbReference type="FunFam" id="3.90.870.10:FF:000001">
    <property type="entry name" value="Riboflavin biosynthesis protein RibBA"/>
    <property type="match status" value="1"/>
</dbReference>
<organism evidence="13 14">
    <name type="scientific">Mycolicibacterium diernhoferi</name>
    <dbReference type="NCBI Taxonomy" id="1801"/>
    <lineage>
        <taxon>Bacteria</taxon>
        <taxon>Bacillati</taxon>
        <taxon>Actinomycetota</taxon>
        <taxon>Actinomycetes</taxon>
        <taxon>Mycobacteriales</taxon>
        <taxon>Mycobacteriaceae</taxon>
        <taxon>Mycolicibacterium</taxon>
    </lineage>
</organism>
<dbReference type="Proteomes" id="UP000191039">
    <property type="component" value="Unassembled WGS sequence"/>
</dbReference>
<dbReference type="Pfam" id="PF00926">
    <property type="entry name" value="DHBP_synthase"/>
    <property type="match status" value="1"/>
</dbReference>
<feature type="binding site" evidence="11">
    <location>
        <begin position="147"/>
        <end position="151"/>
    </location>
    <ligand>
        <name>D-ribulose 5-phosphate</name>
        <dbReference type="ChEBI" id="CHEBI:58121"/>
    </ligand>
</feature>
<dbReference type="InterPro" id="IPR036144">
    <property type="entry name" value="RibA-like_sf"/>
</dbReference>
<proteinExistence type="inferred from homology"/>
<comment type="function">
    <text evidence="3 11">Catalyzes the conversion of D-ribulose 5-phosphate to formate and 3,4-dihydroxy-2-butanone 4-phosphate.</text>
</comment>
<dbReference type="GO" id="GO:0000287">
    <property type="term" value="F:magnesium ion binding"/>
    <property type="evidence" value="ECO:0007669"/>
    <property type="project" value="UniProtKB-UniRule"/>
</dbReference>
<dbReference type="PIRSF" id="PIRSF001259">
    <property type="entry name" value="RibA"/>
    <property type="match status" value="1"/>
</dbReference>
<keyword evidence="8 11" id="KW-0460">Magnesium</keyword>
<dbReference type="Gene3D" id="3.90.870.10">
    <property type="entry name" value="DHBP synthase"/>
    <property type="match status" value="1"/>
</dbReference>
<dbReference type="NCBIfam" id="TIGR00506">
    <property type="entry name" value="ribB"/>
    <property type="match status" value="1"/>
</dbReference>
<evidence type="ECO:0000256" key="11">
    <source>
        <dbReference type="HAMAP-Rule" id="MF_00180"/>
    </source>
</evidence>
<feature type="binding site" evidence="11">
    <location>
        <position position="150"/>
    </location>
    <ligand>
        <name>Mg(2+)</name>
        <dbReference type="ChEBI" id="CHEBI:18420"/>
        <label>2</label>
    </ligand>
</feature>
<keyword evidence="9 11" id="KW-0464">Manganese</keyword>
<dbReference type="AlphaFoldDB" id="A0A1Q4HLG6"/>
<evidence type="ECO:0000256" key="8">
    <source>
        <dbReference type="ARBA" id="ARBA00022842"/>
    </source>
</evidence>
<dbReference type="SUPFAM" id="SSF55821">
    <property type="entry name" value="YrdC/RibB"/>
    <property type="match status" value="1"/>
</dbReference>
<evidence type="ECO:0000256" key="9">
    <source>
        <dbReference type="ARBA" id="ARBA00023211"/>
    </source>
</evidence>
<feature type="binding site" evidence="11">
    <location>
        <begin position="34"/>
        <end position="35"/>
    </location>
    <ligand>
        <name>D-ribulose 5-phosphate</name>
        <dbReference type="ChEBI" id="CHEBI:58121"/>
    </ligand>
</feature>
<dbReference type="EMBL" id="MIJD01000164">
    <property type="protein sequence ID" value="OPE53356.1"/>
    <property type="molecule type" value="Genomic_DNA"/>
</dbReference>
<accession>A0A1Q4HLG6</accession>
<evidence type="ECO:0000256" key="5">
    <source>
        <dbReference type="ARBA" id="ARBA00005520"/>
    </source>
</evidence>
<name>A0A1Q4HLG6_9MYCO</name>
<dbReference type="InterPro" id="IPR017945">
    <property type="entry name" value="DHBP_synth_RibB-like_a/b_dom"/>
</dbReference>
<dbReference type="STRING" id="1801.BRW64_02065"/>
<evidence type="ECO:0000313" key="14">
    <source>
        <dbReference type="Proteomes" id="UP000191039"/>
    </source>
</evidence>
<dbReference type="InterPro" id="IPR000422">
    <property type="entry name" value="DHBP_synthase_RibB"/>
</dbReference>
<dbReference type="GO" id="GO:0008686">
    <property type="term" value="F:3,4-dihydroxy-2-butanone-4-phosphate synthase activity"/>
    <property type="evidence" value="ECO:0007669"/>
    <property type="project" value="UniProtKB-UniRule"/>
</dbReference>
<protein>
    <recommendedName>
        <fullName evidence="11">3,4-dihydroxy-2-butanone 4-phosphate synthase</fullName>
        <shortName evidence="11">DHBP synthase</shortName>
        <ecNumber evidence="11">4.1.99.12</ecNumber>
    </recommendedName>
</protein>
<dbReference type="Gene3D" id="3.40.50.10990">
    <property type="entry name" value="GTP cyclohydrolase II"/>
    <property type="match status" value="1"/>
</dbReference>
<comment type="similarity">
    <text evidence="5">In the N-terminal section; belongs to the DHBP synthase family.</text>
</comment>
<dbReference type="GO" id="GO:0005829">
    <property type="term" value="C:cytosol"/>
    <property type="evidence" value="ECO:0007669"/>
    <property type="project" value="TreeGrafter"/>
</dbReference>
<dbReference type="UniPathway" id="UPA00275">
    <property type="reaction ID" value="UER00399"/>
</dbReference>
<evidence type="ECO:0000256" key="4">
    <source>
        <dbReference type="ARBA" id="ARBA00004904"/>
    </source>
</evidence>
<dbReference type="InterPro" id="IPR032677">
    <property type="entry name" value="GTP_cyclohydro_II"/>
</dbReference>
<comment type="catalytic activity">
    <reaction evidence="1 11">
        <text>D-ribulose 5-phosphate = (2S)-2-hydroxy-3-oxobutyl phosphate + formate + H(+)</text>
        <dbReference type="Rhea" id="RHEA:18457"/>
        <dbReference type="ChEBI" id="CHEBI:15378"/>
        <dbReference type="ChEBI" id="CHEBI:15740"/>
        <dbReference type="ChEBI" id="CHEBI:58121"/>
        <dbReference type="ChEBI" id="CHEBI:58830"/>
        <dbReference type="EC" id="4.1.99.12"/>
    </reaction>
</comment>
<feature type="binding site" evidence="11">
    <location>
        <position position="35"/>
    </location>
    <ligand>
        <name>Mg(2+)</name>
        <dbReference type="ChEBI" id="CHEBI:18420"/>
        <label>1</label>
    </ligand>
</feature>
<comment type="subunit">
    <text evidence="11">Homodimer.</text>
</comment>
<evidence type="ECO:0000256" key="2">
    <source>
        <dbReference type="ARBA" id="ARBA00001936"/>
    </source>
</evidence>
<dbReference type="Pfam" id="PF00925">
    <property type="entry name" value="GTP_cyclohydro2"/>
    <property type="match status" value="1"/>
</dbReference>
<keyword evidence="7 11" id="KW-0479">Metal-binding</keyword>
<dbReference type="PANTHER" id="PTHR21327:SF18">
    <property type="entry name" value="3,4-DIHYDROXY-2-BUTANONE 4-PHOSPHATE SYNTHASE"/>
    <property type="match status" value="1"/>
</dbReference>
<reference evidence="13 14" key="1">
    <citation type="submission" date="2016-09" db="EMBL/GenBank/DDBJ databases">
        <title>genome sequences of unsequenced Mycobacteria.</title>
        <authorList>
            <person name="Greninger A.L."/>
            <person name="Jerome K.R."/>
            <person name="Mcnair B."/>
            <person name="Wallis C."/>
            <person name="Fang F."/>
        </authorList>
    </citation>
    <scope>NUCLEOTIDE SEQUENCE [LARGE SCALE GENOMIC DNA]</scope>
    <source>
        <strain evidence="13 14">BM1</strain>
    </source>
</reference>
<dbReference type="RefSeq" id="WP_073853722.1">
    <property type="nucleotide sequence ID" value="NZ_BAAATC010000018.1"/>
</dbReference>
<dbReference type="HAMAP" id="MF_00180">
    <property type="entry name" value="RibB"/>
    <property type="match status" value="1"/>
</dbReference>
<gene>
    <name evidence="11" type="primary">ribB</name>
    <name evidence="13" type="ORF">BV510_15935</name>
</gene>
<evidence type="ECO:0000256" key="7">
    <source>
        <dbReference type="ARBA" id="ARBA00022723"/>
    </source>
</evidence>
<feature type="site" description="Essential for catalytic activity" evidence="11">
    <location>
        <position position="133"/>
    </location>
</feature>
<evidence type="ECO:0000259" key="12">
    <source>
        <dbReference type="Pfam" id="PF00925"/>
    </source>
</evidence>
<evidence type="ECO:0000256" key="10">
    <source>
        <dbReference type="ARBA" id="ARBA00023239"/>
    </source>
</evidence>
<evidence type="ECO:0000256" key="3">
    <source>
        <dbReference type="ARBA" id="ARBA00002284"/>
    </source>
</evidence>
<comment type="cofactor">
    <cofactor evidence="11">
        <name>Mg(2+)</name>
        <dbReference type="ChEBI" id="CHEBI:18420"/>
    </cofactor>
    <cofactor evidence="11">
        <name>Mn(2+)</name>
        <dbReference type="ChEBI" id="CHEBI:29035"/>
    </cofactor>
    <text evidence="11">Binds 2 divalent metal cations per subunit. Magnesium or manganese.</text>
</comment>
<dbReference type="SUPFAM" id="SSF142695">
    <property type="entry name" value="RibA-like"/>
    <property type="match status" value="1"/>
</dbReference>
<sequence length="349" mass="37183">MSELCSEFVTATVAEAVAATREGRMVIIVDDADRENEGDFVLAAEHVSAEAINFMATVGRGLICVPMRTEALEALEIPPAVAHNTDPKGTAFRVSVDHAGTATTGISATDRANTIRALIDPASKPLDFTRPGHVFPLGYARGGVLARPGHTEAAVDLAELSGLIPAGVICEICSADGEMARLPELMEIGRTHGLPVLTIADLIAHRRDQLCEVERVGEARLPLAAGVFRAIGFVDRSNREHIALVMGRLDTGTVPMVSMHAEWLLGDVFGGGRDELDRALRRIAIHGHGVLIYLRDPQADCIGAGVARHPLSRHDQRVADAILVKLGIGEIDVPATVPHTSEVRCARLA</sequence>
<feature type="binding site" evidence="11">
    <location>
        <position position="39"/>
    </location>
    <ligand>
        <name>D-ribulose 5-phosphate</name>
        <dbReference type="ChEBI" id="CHEBI:58121"/>
    </ligand>
</feature>
<dbReference type="GO" id="GO:0009231">
    <property type="term" value="P:riboflavin biosynthetic process"/>
    <property type="evidence" value="ECO:0007669"/>
    <property type="project" value="UniProtKB-UniRule"/>
</dbReference>
<dbReference type="PANTHER" id="PTHR21327">
    <property type="entry name" value="GTP CYCLOHYDROLASE II-RELATED"/>
    <property type="match status" value="1"/>
</dbReference>
<dbReference type="GO" id="GO:0030145">
    <property type="term" value="F:manganese ion binding"/>
    <property type="evidence" value="ECO:0007669"/>
    <property type="project" value="UniProtKB-UniRule"/>
</dbReference>
<evidence type="ECO:0000256" key="6">
    <source>
        <dbReference type="ARBA" id="ARBA00022619"/>
    </source>
</evidence>
<evidence type="ECO:0000256" key="1">
    <source>
        <dbReference type="ARBA" id="ARBA00000141"/>
    </source>
</evidence>
<evidence type="ECO:0000313" key="13">
    <source>
        <dbReference type="EMBL" id="OPE53356.1"/>
    </source>
</evidence>
<feature type="site" description="Essential for catalytic activity" evidence="11">
    <location>
        <position position="171"/>
    </location>
</feature>
<keyword evidence="6 11" id="KW-0686">Riboflavin biosynthesis</keyword>
<feature type="binding site" evidence="11">
    <location>
        <position position="35"/>
    </location>
    <ligand>
        <name>Mg(2+)</name>
        <dbReference type="ChEBI" id="CHEBI:18420"/>
        <label>2</label>
    </ligand>
</feature>
<dbReference type="EC" id="4.1.99.12" evidence="11"/>
<feature type="domain" description="GTP cyclohydrolase II" evidence="12">
    <location>
        <begin position="215"/>
        <end position="303"/>
    </location>
</feature>